<organism evidence="2 3">
    <name type="scientific">Stackebrandtia nassauensis (strain DSM 44728 / CIP 108903 / NRRL B-16338 / NBRC 102104 / LLR-40K-21)</name>
    <dbReference type="NCBI Taxonomy" id="446470"/>
    <lineage>
        <taxon>Bacteria</taxon>
        <taxon>Bacillati</taxon>
        <taxon>Actinomycetota</taxon>
        <taxon>Actinomycetes</taxon>
        <taxon>Glycomycetales</taxon>
        <taxon>Glycomycetaceae</taxon>
        <taxon>Stackebrandtia</taxon>
    </lineage>
</organism>
<name>D3Q0H7_STANL</name>
<accession>D3Q0H7</accession>
<gene>
    <name evidence="2" type="ordered locus">Snas_2018</name>
</gene>
<evidence type="ECO:0000313" key="2">
    <source>
        <dbReference type="EMBL" id="ADD41713.1"/>
    </source>
</evidence>
<dbReference type="Proteomes" id="UP000000844">
    <property type="component" value="Chromosome"/>
</dbReference>
<reference evidence="2 3" key="1">
    <citation type="journal article" date="2009" name="Stand. Genomic Sci.">
        <title>Complete genome sequence of Stackebrandtia nassauensis type strain (LLR-40K-21).</title>
        <authorList>
            <person name="Munk C."/>
            <person name="Lapidus A."/>
            <person name="Copeland A."/>
            <person name="Jando M."/>
            <person name="Mayilraj S."/>
            <person name="Glavina Del Rio T."/>
            <person name="Nolan M."/>
            <person name="Chen F."/>
            <person name="Lucas S."/>
            <person name="Tice H."/>
            <person name="Cheng J.F."/>
            <person name="Han C."/>
            <person name="Detter J.C."/>
            <person name="Bruce D."/>
            <person name="Goodwin L."/>
            <person name="Chain P."/>
            <person name="Pitluck S."/>
            <person name="Goker M."/>
            <person name="Ovchinikova G."/>
            <person name="Pati A."/>
            <person name="Ivanova N."/>
            <person name="Mavromatis K."/>
            <person name="Chen A."/>
            <person name="Palaniappan K."/>
            <person name="Land M."/>
            <person name="Hauser L."/>
            <person name="Chang Y.J."/>
            <person name="Jeffries C.D."/>
            <person name="Bristow J."/>
            <person name="Eisen J.A."/>
            <person name="Markowitz V."/>
            <person name="Hugenholtz P."/>
            <person name="Kyrpides N.C."/>
            <person name="Klenk H.P."/>
        </authorList>
    </citation>
    <scope>NUCLEOTIDE SEQUENCE [LARGE SCALE GENOMIC DNA]</scope>
    <source>
        <strain evidence="3">DSM 44728 / CIP 108903 / NRRL B-16338 / NBRC 102104 / LLR-40K-21</strain>
    </source>
</reference>
<dbReference type="EMBL" id="CP001778">
    <property type="protein sequence ID" value="ADD41713.1"/>
    <property type="molecule type" value="Genomic_DNA"/>
</dbReference>
<dbReference type="KEGG" id="sna:Snas_2018"/>
<keyword evidence="3" id="KW-1185">Reference proteome</keyword>
<protein>
    <submittedName>
        <fullName evidence="2">Uncharacterized protein</fullName>
    </submittedName>
</protein>
<dbReference type="AlphaFoldDB" id="D3Q0H7"/>
<dbReference type="STRING" id="446470.Snas_2018"/>
<proteinExistence type="predicted"/>
<dbReference type="HOGENOM" id="CLU_1947513_0_0_11"/>
<evidence type="ECO:0000313" key="3">
    <source>
        <dbReference type="Proteomes" id="UP000000844"/>
    </source>
</evidence>
<evidence type="ECO:0000256" key="1">
    <source>
        <dbReference type="SAM" id="MobiDB-lite"/>
    </source>
</evidence>
<sequence length="129" mass="13889">MENLREVATVYLPRMANDYTGLTSSLRQTTGTDGAFDRSGEFGAQEFKAAWTALRDLIWTSSDQTSDNLYALGVGLKSAVDEFCANDEAAAAAMDAERATFEGKNGPSGLEWNQPYGNDENAPPLVVGK</sequence>
<feature type="region of interest" description="Disordered" evidence="1">
    <location>
        <begin position="101"/>
        <end position="129"/>
    </location>
</feature>